<evidence type="ECO:0000313" key="3">
    <source>
        <dbReference type="EMBL" id="CAB4531514.1"/>
    </source>
</evidence>
<feature type="transmembrane region" description="Helical" evidence="1">
    <location>
        <begin position="57"/>
        <end position="77"/>
    </location>
</feature>
<keyword evidence="1" id="KW-0812">Transmembrane</keyword>
<keyword evidence="1" id="KW-1133">Transmembrane helix</keyword>
<dbReference type="EMBL" id="CAEZSH010000005">
    <property type="protein sequence ID" value="CAB4531514.1"/>
    <property type="molecule type" value="Genomic_DNA"/>
</dbReference>
<proteinExistence type="predicted"/>
<feature type="transmembrane region" description="Helical" evidence="1">
    <location>
        <begin position="225"/>
        <end position="244"/>
    </location>
</feature>
<feature type="transmembrane region" description="Helical" evidence="1">
    <location>
        <begin position="251"/>
        <end position="268"/>
    </location>
</feature>
<feature type="transmembrane region" description="Helical" evidence="1">
    <location>
        <begin position="186"/>
        <end position="205"/>
    </location>
</feature>
<feature type="domain" description="Acyltransferase 3" evidence="2">
    <location>
        <begin position="15"/>
        <end position="362"/>
    </location>
</feature>
<dbReference type="PANTHER" id="PTHR23028:SF131">
    <property type="entry name" value="BLR2367 PROTEIN"/>
    <property type="match status" value="1"/>
</dbReference>
<accession>A0A6J6AYC7</accession>
<dbReference type="InterPro" id="IPR002656">
    <property type="entry name" value="Acyl_transf_3_dom"/>
</dbReference>
<name>A0A6J6AYC7_9ZZZZ</name>
<evidence type="ECO:0000256" key="1">
    <source>
        <dbReference type="SAM" id="Phobius"/>
    </source>
</evidence>
<keyword evidence="1" id="KW-0472">Membrane</keyword>
<feature type="transmembrane region" description="Helical" evidence="1">
    <location>
        <begin position="318"/>
        <end position="338"/>
    </location>
</feature>
<dbReference type="AlphaFoldDB" id="A0A6J6AYC7"/>
<dbReference type="GO" id="GO:0000271">
    <property type="term" value="P:polysaccharide biosynthetic process"/>
    <property type="evidence" value="ECO:0007669"/>
    <property type="project" value="TreeGrafter"/>
</dbReference>
<feature type="transmembrane region" description="Helical" evidence="1">
    <location>
        <begin position="21"/>
        <end position="45"/>
    </location>
</feature>
<gene>
    <name evidence="3" type="ORF">UFOPK1410_00102</name>
</gene>
<dbReference type="GO" id="GO:0016020">
    <property type="term" value="C:membrane"/>
    <property type="evidence" value="ECO:0007669"/>
    <property type="project" value="TreeGrafter"/>
</dbReference>
<feature type="transmembrane region" description="Helical" evidence="1">
    <location>
        <begin position="344"/>
        <end position="364"/>
    </location>
</feature>
<sequence>MPHTPSEFKPFDSTFIDGLRGFSAVAVAVYHTILFAGLTGASAQAFPELFAVLRNGYLGVSIFIVLSGFVLMLPVIRGGGYRLPKGFKHYIYRRFRRIVPPYWVALALSIALIALVPVMQVSSGTKWDDKIPVTAEAVAGHILLIQNFFGGMTAINGPMWSVAIEWQIYFLMPLLLLPIWRRFGSLVAIGFTALVTLGPSALIAFNELTGRLDSVVPFAKAFGRHHPWFLLLFAIGMYAAELAANDRMRARWFWVPIIPATALVYLFADFANSNRAVSETLVGASTAFLVVWLAKNGASRTTRMLGSRPMVRLGHMSYSIYLIHSPLLALGNLLLLPLGLSAPLHLTLMYALVLPSALLTAWMFHLTVERRFMTAHQSELRAQNRV</sequence>
<feature type="transmembrane region" description="Helical" evidence="1">
    <location>
        <begin position="280"/>
        <end position="298"/>
    </location>
</feature>
<protein>
    <submittedName>
        <fullName evidence="3">Unannotated protein</fullName>
    </submittedName>
</protein>
<feature type="transmembrane region" description="Helical" evidence="1">
    <location>
        <begin position="98"/>
        <end position="119"/>
    </location>
</feature>
<dbReference type="InterPro" id="IPR050879">
    <property type="entry name" value="Acyltransferase_3"/>
</dbReference>
<evidence type="ECO:0000259" key="2">
    <source>
        <dbReference type="Pfam" id="PF01757"/>
    </source>
</evidence>
<dbReference type="GO" id="GO:0016747">
    <property type="term" value="F:acyltransferase activity, transferring groups other than amino-acyl groups"/>
    <property type="evidence" value="ECO:0007669"/>
    <property type="project" value="InterPro"/>
</dbReference>
<organism evidence="3">
    <name type="scientific">freshwater metagenome</name>
    <dbReference type="NCBI Taxonomy" id="449393"/>
    <lineage>
        <taxon>unclassified sequences</taxon>
        <taxon>metagenomes</taxon>
        <taxon>ecological metagenomes</taxon>
    </lineage>
</organism>
<reference evidence="3" key="1">
    <citation type="submission" date="2020-05" db="EMBL/GenBank/DDBJ databases">
        <authorList>
            <person name="Chiriac C."/>
            <person name="Salcher M."/>
            <person name="Ghai R."/>
            <person name="Kavagutti S V."/>
        </authorList>
    </citation>
    <scope>NUCLEOTIDE SEQUENCE</scope>
</reference>
<dbReference type="PANTHER" id="PTHR23028">
    <property type="entry name" value="ACETYLTRANSFERASE"/>
    <property type="match status" value="1"/>
</dbReference>
<dbReference type="Pfam" id="PF01757">
    <property type="entry name" value="Acyl_transf_3"/>
    <property type="match status" value="1"/>
</dbReference>